<feature type="transmembrane region" description="Helical" evidence="7">
    <location>
        <begin position="82"/>
        <end position="99"/>
    </location>
</feature>
<evidence type="ECO:0000313" key="9">
    <source>
        <dbReference type="EMBL" id="MFH0266817.1"/>
    </source>
</evidence>
<dbReference type="InterPro" id="IPR036259">
    <property type="entry name" value="MFS_trans_sf"/>
</dbReference>
<accession>A0ABW7IYS1</accession>
<reference evidence="9 10" key="1">
    <citation type="submission" date="2024-10" db="EMBL/GenBank/DDBJ databases">
        <authorList>
            <person name="Yibar A."/>
            <person name="Saticioglu I.B."/>
            <person name="Duman M."/>
            <person name="Ajmi N."/>
            <person name="Gurler F."/>
            <person name="Ay H."/>
            <person name="Onuk E."/>
            <person name="Guler S."/>
            <person name="Romalde J.L."/>
        </authorList>
    </citation>
    <scope>NUCLEOTIDE SEQUENCE [LARGE SCALE GENOMIC DNA]</scope>
    <source>
        <strain evidence="9 10">14-MA-B</strain>
    </source>
</reference>
<keyword evidence="5 7" id="KW-1133">Transmembrane helix</keyword>
<evidence type="ECO:0000256" key="5">
    <source>
        <dbReference type="ARBA" id="ARBA00022989"/>
    </source>
</evidence>
<evidence type="ECO:0000256" key="7">
    <source>
        <dbReference type="SAM" id="Phobius"/>
    </source>
</evidence>
<evidence type="ECO:0000256" key="3">
    <source>
        <dbReference type="ARBA" id="ARBA00022475"/>
    </source>
</evidence>
<feature type="transmembrane region" description="Helical" evidence="7">
    <location>
        <begin position="376"/>
        <end position="394"/>
    </location>
</feature>
<dbReference type="Gene3D" id="1.20.1250.20">
    <property type="entry name" value="MFS general substrate transporter like domains"/>
    <property type="match status" value="1"/>
</dbReference>
<sequence length="416" mass="46073">MKSSQFLKDWALLSPASRVLVFNAFSFNLGFYMLLPYLAQHLQDLGYSSWYVGLIIGLRVLSQQGLFLVGGTLGDKFGYKRLILMGCLVRIAGFLLLAVSDDFSLIVFGAFLTGFAGALFTPSSQAYLSIEYPDNAERNRVFALQNLCTEIGKLTGPVIGLALFTISFSAVGYCSALLFFILFILQWYYLPREQQHVQDTAPQAFWVEWLVMLKHRAFMRFVLAASVFQILFHQLYLSIPHEVKVQTGNPSYTTLVFLTSSILGVLLQLPISRWIEKRLGIAKGMGYGMAIMGCSFLALSVHIEGYPAFSFILCASLLSIGSMMVYPLIGAHIPRYAESKNIASYYGLYSCIGGFFAFIGNWGAGWLLGLNAFLSIWLWVGFALLGALSGLSLFNQVKHTSVDDSMATEKATANSK</sequence>
<evidence type="ECO:0000256" key="4">
    <source>
        <dbReference type="ARBA" id="ARBA00022692"/>
    </source>
</evidence>
<evidence type="ECO:0000259" key="8">
    <source>
        <dbReference type="PROSITE" id="PS50850"/>
    </source>
</evidence>
<feature type="transmembrane region" description="Helical" evidence="7">
    <location>
        <begin position="251"/>
        <end position="272"/>
    </location>
</feature>
<evidence type="ECO:0000256" key="6">
    <source>
        <dbReference type="ARBA" id="ARBA00023136"/>
    </source>
</evidence>
<dbReference type="PANTHER" id="PTHR23517">
    <property type="entry name" value="RESISTANCE PROTEIN MDTM, PUTATIVE-RELATED-RELATED"/>
    <property type="match status" value="1"/>
</dbReference>
<evidence type="ECO:0000256" key="1">
    <source>
        <dbReference type="ARBA" id="ARBA00004651"/>
    </source>
</evidence>
<feature type="transmembrane region" description="Helical" evidence="7">
    <location>
        <begin position="284"/>
        <end position="303"/>
    </location>
</feature>
<feature type="transmembrane region" description="Helical" evidence="7">
    <location>
        <begin position="221"/>
        <end position="239"/>
    </location>
</feature>
<comment type="caution">
    <text evidence="9">The sequence shown here is derived from an EMBL/GenBank/DDBJ whole genome shotgun (WGS) entry which is preliminary data.</text>
</comment>
<name>A0ABW7IYS1_9VIBR</name>
<dbReference type="InterPro" id="IPR011701">
    <property type="entry name" value="MFS"/>
</dbReference>
<keyword evidence="10" id="KW-1185">Reference proteome</keyword>
<dbReference type="Proteomes" id="UP001607151">
    <property type="component" value="Unassembled WGS sequence"/>
</dbReference>
<keyword evidence="2" id="KW-0813">Transport</keyword>
<feature type="transmembrane region" description="Helical" evidence="7">
    <location>
        <begin position="105"/>
        <end position="130"/>
    </location>
</feature>
<proteinExistence type="predicted"/>
<dbReference type="InterPro" id="IPR050171">
    <property type="entry name" value="MFS_Transporters"/>
</dbReference>
<feature type="transmembrane region" description="Helical" evidence="7">
    <location>
        <begin position="50"/>
        <end position="70"/>
    </location>
</feature>
<dbReference type="PROSITE" id="PS50850">
    <property type="entry name" value="MFS"/>
    <property type="match status" value="1"/>
</dbReference>
<dbReference type="EMBL" id="JBIHSN010000003">
    <property type="protein sequence ID" value="MFH0266817.1"/>
    <property type="molecule type" value="Genomic_DNA"/>
</dbReference>
<dbReference type="PANTHER" id="PTHR23517:SF2">
    <property type="entry name" value="MULTIDRUG RESISTANCE PROTEIN MDTH"/>
    <property type="match status" value="1"/>
</dbReference>
<feature type="domain" description="Major facilitator superfamily (MFS) profile" evidence="8">
    <location>
        <begin position="16"/>
        <end position="398"/>
    </location>
</feature>
<organism evidence="9 10">
    <name type="scientific">Vibrio rumoiensis</name>
    <dbReference type="NCBI Taxonomy" id="76258"/>
    <lineage>
        <taxon>Bacteria</taxon>
        <taxon>Pseudomonadati</taxon>
        <taxon>Pseudomonadota</taxon>
        <taxon>Gammaproteobacteria</taxon>
        <taxon>Vibrionales</taxon>
        <taxon>Vibrionaceae</taxon>
        <taxon>Vibrio</taxon>
    </lineage>
</organism>
<feature type="transmembrane region" description="Helical" evidence="7">
    <location>
        <begin position="343"/>
        <end position="364"/>
    </location>
</feature>
<gene>
    <name evidence="9" type="ORF">ACGRQ9_15325</name>
</gene>
<feature type="transmembrane region" description="Helical" evidence="7">
    <location>
        <begin position="20"/>
        <end position="38"/>
    </location>
</feature>
<evidence type="ECO:0000256" key="2">
    <source>
        <dbReference type="ARBA" id="ARBA00022448"/>
    </source>
</evidence>
<keyword evidence="6 7" id="KW-0472">Membrane</keyword>
<keyword evidence="4 7" id="KW-0812">Transmembrane</keyword>
<evidence type="ECO:0000313" key="10">
    <source>
        <dbReference type="Proteomes" id="UP001607151"/>
    </source>
</evidence>
<keyword evidence="3" id="KW-1003">Cell membrane</keyword>
<dbReference type="RefSeq" id="WP_089139292.1">
    <property type="nucleotide sequence ID" value="NZ_AP018686.1"/>
</dbReference>
<feature type="transmembrane region" description="Helical" evidence="7">
    <location>
        <begin position="309"/>
        <end position="331"/>
    </location>
</feature>
<protein>
    <submittedName>
        <fullName evidence="9">MFS transporter</fullName>
    </submittedName>
</protein>
<dbReference type="InterPro" id="IPR020846">
    <property type="entry name" value="MFS_dom"/>
</dbReference>
<dbReference type="SUPFAM" id="SSF103473">
    <property type="entry name" value="MFS general substrate transporter"/>
    <property type="match status" value="1"/>
</dbReference>
<feature type="transmembrane region" description="Helical" evidence="7">
    <location>
        <begin position="170"/>
        <end position="190"/>
    </location>
</feature>
<comment type="subcellular location">
    <subcellularLocation>
        <location evidence="1">Cell membrane</location>
        <topology evidence="1">Multi-pass membrane protein</topology>
    </subcellularLocation>
</comment>
<dbReference type="Pfam" id="PF07690">
    <property type="entry name" value="MFS_1"/>
    <property type="match status" value="1"/>
</dbReference>